<gene>
    <name evidence="6" type="ORF">BLEM_0015</name>
</gene>
<name>A0A261FVY0_9BIFI</name>
<accession>A0A261FVY0</accession>
<dbReference type="PRINTS" id="PR00039">
    <property type="entry name" value="HTHLYSR"/>
</dbReference>
<evidence type="ECO:0000256" key="2">
    <source>
        <dbReference type="ARBA" id="ARBA00023015"/>
    </source>
</evidence>
<dbReference type="FunFam" id="1.10.10.10:FF:000001">
    <property type="entry name" value="LysR family transcriptional regulator"/>
    <property type="match status" value="1"/>
</dbReference>
<dbReference type="PANTHER" id="PTHR30419">
    <property type="entry name" value="HTH-TYPE TRANSCRIPTIONAL REGULATOR YBHD"/>
    <property type="match status" value="1"/>
</dbReference>
<dbReference type="SUPFAM" id="SSF53850">
    <property type="entry name" value="Periplasmic binding protein-like II"/>
    <property type="match status" value="1"/>
</dbReference>
<dbReference type="RefSeq" id="WP_226847376.1">
    <property type="nucleotide sequence ID" value="NZ_BDIS01000015.1"/>
</dbReference>
<organism evidence="6 7">
    <name type="scientific">Bifidobacterium lemurum</name>
    <dbReference type="NCBI Taxonomy" id="1603886"/>
    <lineage>
        <taxon>Bacteria</taxon>
        <taxon>Bacillati</taxon>
        <taxon>Actinomycetota</taxon>
        <taxon>Actinomycetes</taxon>
        <taxon>Bifidobacteriales</taxon>
        <taxon>Bifidobacteriaceae</taxon>
        <taxon>Bifidobacterium</taxon>
    </lineage>
</organism>
<dbReference type="EMBL" id="MWWX01000001">
    <property type="protein sequence ID" value="OZG63312.1"/>
    <property type="molecule type" value="Genomic_DNA"/>
</dbReference>
<keyword evidence="4" id="KW-0804">Transcription</keyword>
<evidence type="ECO:0000313" key="6">
    <source>
        <dbReference type="EMBL" id="OZG63312.1"/>
    </source>
</evidence>
<feature type="domain" description="HTH lysR-type" evidence="5">
    <location>
        <begin position="15"/>
        <end position="72"/>
    </location>
</feature>
<evidence type="ECO:0000313" key="7">
    <source>
        <dbReference type="Proteomes" id="UP000216352"/>
    </source>
</evidence>
<dbReference type="GO" id="GO:0003700">
    <property type="term" value="F:DNA-binding transcription factor activity"/>
    <property type="evidence" value="ECO:0007669"/>
    <property type="project" value="InterPro"/>
</dbReference>
<dbReference type="Gene3D" id="3.40.190.290">
    <property type="match status" value="1"/>
</dbReference>
<keyword evidence="2" id="KW-0805">Transcription regulation</keyword>
<dbReference type="STRING" id="1603886.GCA_001895165_01114"/>
<evidence type="ECO:0000256" key="4">
    <source>
        <dbReference type="ARBA" id="ARBA00023163"/>
    </source>
</evidence>
<dbReference type="Pfam" id="PF00126">
    <property type="entry name" value="HTH_1"/>
    <property type="match status" value="1"/>
</dbReference>
<comment type="caution">
    <text evidence="6">The sequence shown here is derived from an EMBL/GenBank/DDBJ whole genome shotgun (WGS) entry which is preliminary data.</text>
</comment>
<dbReference type="SUPFAM" id="SSF46785">
    <property type="entry name" value="Winged helix' DNA-binding domain"/>
    <property type="match status" value="1"/>
</dbReference>
<protein>
    <submittedName>
        <fullName evidence="6">Transcriptional regulator, LysR family</fullName>
    </submittedName>
</protein>
<comment type="similarity">
    <text evidence="1">Belongs to the LysR transcriptional regulatory family.</text>
</comment>
<dbReference type="InterPro" id="IPR005119">
    <property type="entry name" value="LysR_subst-bd"/>
</dbReference>
<dbReference type="InterPro" id="IPR050950">
    <property type="entry name" value="HTH-type_LysR_regulators"/>
</dbReference>
<dbReference type="Gene3D" id="1.10.10.10">
    <property type="entry name" value="Winged helix-like DNA-binding domain superfamily/Winged helix DNA-binding domain"/>
    <property type="match status" value="1"/>
</dbReference>
<dbReference type="Pfam" id="PF03466">
    <property type="entry name" value="LysR_substrate"/>
    <property type="match status" value="1"/>
</dbReference>
<dbReference type="InterPro" id="IPR000847">
    <property type="entry name" value="LysR_HTH_N"/>
</dbReference>
<proteinExistence type="inferred from homology"/>
<evidence type="ECO:0000256" key="1">
    <source>
        <dbReference type="ARBA" id="ARBA00009437"/>
    </source>
</evidence>
<dbReference type="CDD" id="cd05466">
    <property type="entry name" value="PBP2_LTTR_substrate"/>
    <property type="match status" value="1"/>
</dbReference>
<dbReference type="InterPro" id="IPR036390">
    <property type="entry name" value="WH_DNA-bd_sf"/>
</dbReference>
<keyword evidence="3" id="KW-0238">DNA-binding</keyword>
<dbReference type="GO" id="GO:0003677">
    <property type="term" value="F:DNA binding"/>
    <property type="evidence" value="ECO:0007669"/>
    <property type="project" value="UniProtKB-KW"/>
</dbReference>
<evidence type="ECO:0000256" key="3">
    <source>
        <dbReference type="ARBA" id="ARBA00023125"/>
    </source>
</evidence>
<dbReference type="AlphaFoldDB" id="A0A261FVY0"/>
<dbReference type="PROSITE" id="PS50931">
    <property type="entry name" value="HTH_LYSR"/>
    <property type="match status" value="1"/>
</dbReference>
<keyword evidence="7" id="KW-1185">Reference proteome</keyword>
<dbReference type="PANTHER" id="PTHR30419:SF8">
    <property type="entry name" value="NITROGEN ASSIMILATION TRANSCRIPTIONAL ACTIVATOR-RELATED"/>
    <property type="match status" value="1"/>
</dbReference>
<dbReference type="InterPro" id="IPR036388">
    <property type="entry name" value="WH-like_DNA-bd_sf"/>
</dbReference>
<evidence type="ECO:0000259" key="5">
    <source>
        <dbReference type="PROSITE" id="PS50931"/>
    </source>
</evidence>
<sequence length="304" mass="34101">MTEIIPPAKPAKSPLDLHVLRYFLAVAEERNITWAAELLQVSQPTLSRQLRKLEDDLGVPLFNRGAKTIDLTPEGHLLYERAQTLIALADKTERELRDSQGNLTGNIAIGCAESRSMTYLSRRIAAFRKLHPHIRFDIRTLTADLTQERLEQGLLDLGLMSEPVAVDRYDYVRTHVTDRWGILMRNDDPLAQHTTIRPQDLEGATMILPYRAEVQREVMNWLGDYANSITLAATFNFGTNAVTMMRNGVGVVFGIDLAVIDDGLRFRPVSPRMETGSVIAWKKGQSMSPAAASFVEFLRADEPA</sequence>
<dbReference type="GO" id="GO:0005829">
    <property type="term" value="C:cytosol"/>
    <property type="evidence" value="ECO:0007669"/>
    <property type="project" value="TreeGrafter"/>
</dbReference>
<dbReference type="Proteomes" id="UP000216352">
    <property type="component" value="Unassembled WGS sequence"/>
</dbReference>
<reference evidence="6 7" key="1">
    <citation type="journal article" date="2017" name="BMC Genomics">
        <title>Comparative genomic and phylogenomic analyses of the Bifidobacteriaceae family.</title>
        <authorList>
            <person name="Lugli G.A."/>
            <person name="Milani C."/>
            <person name="Turroni F."/>
            <person name="Duranti S."/>
            <person name="Mancabelli L."/>
            <person name="Mangifesta M."/>
            <person name="Ferrario C."/>
            <person name="Modesto M."/>
            <person name="Mattarelli P."/>
            <person name="Jiri K."/>
            <person name="van Sinderen D."/>
            <person name="Ventura M."/>
        </authorList>
    </citation>
    <scope>NUCLEOTIDE SEQUENCE [LARGE SCALE GENOMIC DNA]</scope>
    <source>
        <strain evidence="6 7">DSM 28807</strain>
    </source>
</reference>